<keyword evidence="4" id="KW-0600">Photoreceptor protein</keyword>
<dbReference type="PROSITE" id="PS50113">
    <property type="entry name" value="PAC"/>
    <property type="match status" value="2"/>
</dbReference>
<accession>A0A1T4SFB9</accession>
<dbReference type="PANTHER" id="PTHR43304:SF1">
    <property type="entry name" value="PAC DOMAIN-CONTAINING PROTEIN"/>
    <property type="match status" value="1"/>
</dbReference>
<dbReference type="GO" id="GO:0005524">
    <property type="term" value="F:ATP binding"/>
    <property type="evidence" value="ECO:0007669"/>
    <property type="project" value="UniProtKB-KW"/>
</dbReference>
<evidence type="ECO:0000256" key="1">
    <source>
        <dbReference type="ARBA" id="ARBA00000085"/>
    </source>
</evidence>
<feature type="domain" description="PAC" evidence="16">
    <location>
        <begin position="249"/>
        <end position="301"/>
    </location>
</feature>
<protein>
    <recommendedName>
        <fullName evidence="3">Blue-light-activated histidine kinase</fullName>
        <ecNumber evidence="2">2.7.13.3</ecNumber>
    </recommendedName>
</protein>
<organism evidence="17 18">
    <name type="scientific">Consotaella salsifontis</name>
    <dbReference type="NCBI Taxonomy" id="1365950"/>
    <lineage>
        <taxon>Bacteria</taxon>
        <taxon>Pseudomonadati</taxon>
        <taxon>Pseudomonadota</taxon>
        <taxon>Alphaproteobacteria</taxon>
        <taxon>Hyphomicrobiales</taxon>
        <taxon>Aurantimonadaceae</taxon>
        <taxon>Consotaella</taxon>
    </lineage>
</organism>
<keyword evidence="6" id="KW-0716">Sensory transduction</keyword>
<dbReference type="InterPro" id="IPR036890">
    <property type="entry name" value="HATPase_C_sf"/>
</dbReference>
<evidence type="ECO:0000256" key="3">
    <source>
        <dbReference type="ARBA" id="ARBA00021740"/>
    </source>
</evidence>
<evidence type="ECO:0000256" key="6">
    <source>
        <dbReference type="ARBA" id="ARBA00022606"/>
    </source>
</evidence>
<dbReference type="InterPro" id="IPR013655">
    <property type="entry name" value="PAS_fold_3"/>
</dbReference>
<reference evidence="17 18" key="1">
    <citation type="submission" date="2017-02" db="EMBL/GenBank/DDBJ databases">
        <authorList>
            <person name="Peterson S.W."/>
        </authorList>
    </citation>
    <scope>NUCLEOTIDE SEQUENCE [LARGE SCALE GENOMIC DNA]</scope>
    <source>
        <strain evidence="17 18">USBA 369</strain>
    </source>
</reference>
<evidence type="ECO:0000256" key="2">
    <source>
        <dbReference type="ARBA" id="ARBA00012438"/>
    </source>
</evidence>
<evidence type="ECO:0000313" key="17">
    <source>
        <dbReference type="EMBL" id="SKA26887.1"/>
    </source>
</evidence>
<dbReference type="AlphaFoldDB" id="A0A1T4SFB9"/>
<evidence type="ECO:0000256" key="12">
    <source>
        <dbReference type="ARBA" id="ARBA00022840"/>
    </source>
</evidence>
<comment type="catalytic activity">
    <reaction evidence="1">
        <text>ATP + protein L-histidine = ADP + protein N-phospho-L-histidine.</text>
        <dbReference type="EC" id="2.7.13.3"/>
    </reaction>
</comment>
<evidence type="ECO:0000256" key="10">
    <source>
        <dbReference type="ARBA" id="ARBA00022741"/>
    </source>
</evidence>
<dbReference type="Pfam" id="PF08447">
    <property type="entry name" value="PAS_3"/>
    <property type="match status" value="2"/>
</dbReference>
<feature type="domain" description="PAC" evidence="16">
    <location>
        <begin position="120"/>
        <end position="173"/>
    </location>
</feature>
<dbReference type="CDD" id="cd00130">
    <property type="entry name" value="PAS"/>
    <property type="match status" value="2"/>
</dbReference>
<keyword evidence="11" id="KW-0418">Kinase</keyword>
<dbReference type="STRING" id="1365950.SAMN05428963_110132"/>
<dbReference type="Gene3D" id="3.30.450.20">
    <property type="entry name" value="PAS domain"/>
    <property type="match status" value="2"/>
</dbReference>
<sequence>MLGLNDSQVRHWTDAEADLARDVAERTWAAVEHARAEQALRESEERLRQFGAASQDVLWIRDSETLQWQYLTPAFETIYGLSREEALSGNNYRSWLELVVPEDREKATASIRKVRDGEHATFEYRVRRPSDGEIRWLRNTDFPIVDATGKVTMVGGIGQDITLPKLAGERIERSEERLRSAVEVGKLGLWDWNVRTGEIHWSDEHFRMEGYAVGEVTPSYDTWAARIHPDDRATTEGALYRAMERHEEYVREFRVIHPDHSVHWLFGRGRFFYDDDGTPLRMIGAMTDITERREWEERQKILVAELQHRTRNLMGIVRSTADRTGEASVDLADFRGRFADRLDALARVQSLLSRLSDTDRVAFDELMRTELSAMDGAADRVTLDGPNGIRLRSSMVQMLAMAFHELATNAVKYGALSQSGGRLAISWQMIEPDRRGRPRLHIDWRESGVTMPPAGTAPQGGGQGRELIEQALPYQLDAKTRFELGPDGVHCTITVPVSASNVTEPAHV</sequence>
<evidence type="ECO:0000259" key="15">
    <source>
        <dbReference type="PROSITE" id="PS50112"/>
    </source>
</evidence>
<feature type="domain" description="PAS" evidence="15">
    <location>
        <begin position="43"/>
        <end position="118"/>
    </location>
</feature>
<evidence type="ECO:0000313" key="18">
    <source>
        <dbReference type="Proteomes" id="UP000190135"/>
    </source>
</evidence>
<evidence type="ECO:0000256" key="9">
    <source>
        <dbReference type="ARBA" id="ARBA00022679"/>
    </source>
</evidence>
<keyword evidence="9" id="KW-0808">Transferase</keyword>
<gene>
    <name evidence="17" type="ORF">SAMN05428963_110132</name>
</gene>
<keyword evidence="13" id="KW-0157">Chromophore</keyword>
<keyword evidence="5" id="KW-0597">Phosphoprotein</keyword>
<keyword evidence="14" id="KW-0675">Receptor</keyword>
<dbReference type="Proteomes" id="UP000190135">
    <property type="component" value="Unassembled WGS sequence"/>
</dbReference>
<dbReference type="EC" id="2.7.13.3" evidence="2"/>
<dbReference type="GO" id="GO:0004673">
    <property type="term" value="F:protein histidine kinase activity"/>
    <property type="evidence" value="ECO:0007669"/>
    <property type="project" value="UniProtKB-EC"/>
</dbReference>
<evidence type="ECO:0000256" key="13">
    <source>
        <dbReference type="ARBA" id="ARBA00022991"/>
    </source>
</evidence>
<dbReference type="Pfam" id="PF07536">
    <property type="entry name" value="HWE_HK"/>
    <property type="match status" value="1"/>
</dbReference>
<keyword evidence="18" id="KW-1185">Reference proteome</keyword>
<dbReference type="SMART" id="SM00911">
    <property type="entry name" value="HWE_HK"/>
    <property type="match status" value="1"/>
</dbReference>
<keyword evidence="7" id="KW-0285">Flavoprotein</keyword>
<dbReference type="InterPro" id="IPR052162">
    <property type="entry name" value="Sensor_kinase/Photoreceptor"/>
</dbReference>
<proteinExistence type="predicted"/>
<evidence type="ECO:0000259" key="16">
    <source>
        <dbReference type="PROSITE" id="PS50113"/>
    </source>
</evidence>
<evidence type="ECO:0000256" key="14">
    <source>
        <dbReference type="ARBA" id="ARBA00023170"/>
    </source>
</evidence>
<dbReference type="PROSITE" id="PS50112">
    <property type="entry name" value="PAS"/>
    <property type="match status" value="2"/>
</dbReference>
<evidence type="ECO:0000256" key="4">
    <source>
        <dbReference type="ARBA" id="ARBA00022543"/>
    </source>
</evidence>
<dbReference type="Gene3D" id="3.30.565.10">
    <property type="entry name" value="Histidine kinase-like ATPase, C-terminal domain"/>
    <property type="match status" value="1"/>
</dbReference>
<dbReference type="NCBIfam" id="TIGR00229">
    <property type="entry name" value="sensory_box"/>
    <property type="match status" value="2"/>
</dbReference>
<dbReference type="Gene3D" id="2.10.70.100">
    <property type="match status" value="1"/>
</dbReference>
<dbReference type="OrthoDB" id="341208at2"/>
<evidence type="ECO:0000256" key="8">
    <source>
        <dbReference type="ARBA" id="ARBA00022643"/>
    </source>
</evidence>
<keyword evidence="10" id="KW-0547">Nucleotide-binding</keyword>
<feature type="domain" description="PAS" evidence="15">
    <location>
        <begin position="174"/>
        <end position="246"/>
    </location>
</feature>
<dbReference type="PANTHER" id="PTHR43304">
    <property type="entry name" value="PHYTOCHROME-LIKE PROTEIN CPH1"/>
    <property type="match status" value="1"/>
</dbReference>
<dbReference type="InterPro" id="IPR001610">
    <property type="entry name" value="PAC"/>
</dbReference>
<evidence type="ECO:0000256" key="5">
    <source>
        <dbReference type="ARBA" id="ARBA00022553"/>
    </source>
</evidence>
<dbReference type="SUPFAM" id="SSF55785">
    <property type="entry name" value="PYP-like sensor domain (PAS domain)"/>
    <property type="match status" value="2"/>
</dbReference>
<dbReference type="InterPro" id="IPR000014">
    <property type="entry name" value="PAS"/>
</dbReference>
<dbReference type="InterPro" id="IPR035965">
    <property type="entry name" value="PAS-like_dom_sf"/>
</dbReference>
<evidence type="ECO:0000256" key="11">
    <source>
        <dbReference type="ARBA" id="ARBA00022777"/>
    </source>
</evidence>
<name>A0A1T4SFB9_9HYPH</name>
<keyword evidence="8" id="KW-0288">FMN</keyword>
<dbReference type="SMART" id="SM00086">
    <property type="entry name" value="PAC"/>
    <property type="match status" value="2"/>
</dbReference>
<dbReference type="GO" id="GO:0009881">
    <property type="term" value="F:photoreceptor activity"/>
    <property type="evidence" value="ECO:0007669"/>
    <property type="project" value="UniProtKB-KW"/>
</dbReference>
<dbReference type="SMART" id="SM00091">
    <property type="entry name" value="PAS"/>
    <property type="match status" value="2"/>
</dbReference>
<keyword evidence="12" id="KW-0067">ATP-binding</keyword>
<dbReference type="InterPro" id="IPR000700">
    <property type="entry name" value="PAS-assoc_C"/>
</dbReference>
<dbReference type="InterPro" id="IPR011102">
    <property type="entry name" value="Sig_transdc_His_kinase_HWE"/>
</dbReference>
<dbReference type="EMBL" id="FUXL01000010">
    <property type="protein sequence ID" value="SKA26887.1"/>
    <property type="molecule type" value="Genomic_DNA"/>
</dbReference>
<dbReference type="SUPFAM" id="SSF55874">
    <property type="entry name" value="ATPase domain of HSP90 chaperone/DNA topoisomerase II/histidine kinase"/>
    <property type="match status" value="1"/>
</dbReference>
<evidence type="ECO:0000256" key="7">
    <source>
        <dbReference type="ARBA" id="ARBA00022630"/>
    </source>
</evidence>